<proteinExistence type="predicted"/>
<feature type="domain" description="Gfo/Idh/MocA-like oxidoreductase N-terminal" evidence="1">
    <location>
        <begin position="12"/>
        <end position="126"/>
    </location>
</feature>
<dbReference type="SUPFAM" id="SSF55347">
    <property type="entry name" value="Glyceraldehyde-3-phosphate dehydrogenase-like, C-terminal domain"/>
    <property type="match status" value="1"/>
</dbReference>
<protein>
    <submittedName>
        <fullName evidence="3">Dehydrogenase</fullName>
    </submittedName>
</protein>
<reference evidence="3" key="1">
    <citation type="submission" date="2021-06" db="EMBL/GenBank/DDBJ databases">
        <authorList>
            <person name="Arsene-Ploetze F."/>
        </authorList>
    </citation>
    <scope>NUCLEOTIDE SEQUENCE</scope>
    <source>
        <strain evidence="3">SBRY1</strain>
    </source>
</reference>
<gene>
    <name evidence="3" type="ORF">SBRY_20337</name>
</gene>
<name>A0A9W4E4I3_9ACTN</name>
<dbReference type="Pfam" id="PF22725">
    <property type="entry name" value="GFO_IDH_MocA_C3"/>
    <property type="match status" value="1"/>
</dbReference>
<dbReference type="RefSeq" id="WP_265934421.1">
    <property type="nucleotide sequence ID" value="NZ_CAJVAX010000012.1"/>
</dbReference>
<organism evidence="3 4">
    <name type="scientific">Actinacidiphila bryophytorum</name>
    <dbReference type="NCBI Taxonomy" id="1436133"/>
    <lineage>
        <taxon>Bacteria</taxon>
        <taxon>Bacillati</taxon>
        <taxon>Actinomycetota</taxon>
        <taxon>Actinomycetes</taxon>
        <taxon>Kitasatosporales</taxon>
        <taxon>Streptomycetaceae</taxon>
        <taxon>Actinacidiphila</taxon>
    </lineage>
</organism>
<evidence type="ECO:0000313" key="3">
    <source>
        <dbReference type="EMBL" id="CAG7627163.1"/>
    </source>
</evidence>
<dbReference type="EMBL" id="CAJVAX010000012">
    <property type="protein sequence ID" value="CAG7627163.1"/>
    <property type="molecule type" value="Genomic_DNA"/>
</dbReference>
<dbReference type="SUPFAM" id="SSF51735">
    <property type="entry name" value="NAD(P)-binding Rossmann-fold domains"/>
    <property type="match status" value="1"/>
</dbReference>
<dbReference type="InterPro" id="IPR000683">
    <property type="entry name" value="Gfo/Idh/MocA-like_OxRdtase_N"/>
</dbReference>
<comment type="caution">
    <text evidence="3">The sequence shown here is derived from an EMBL/GenBank/DDBJ whole genome shotgun (WGS) entry which is preliminary data.</text>
</comment>
<dbReference type="Gene3D" id="3.40.50.720">
    <property type="entry name" value="NAD(P)-binding Rossmann-like Domain"/>
    <property type="match status" value="1"/>
</dbReference>
<evidence type="ECO:0000259" key="1">
    <source>
        <dbReference type="Pfam" id="PF01408"/>
    </source>
</evidence>
<dbReference type="PANTHER" id="PTHR43377">
    <property type="entry name" value="BILIVERDIN REDUCTASE A"/>
    <property type="match status" value="1"/>
</dbReference>
<keyword evidence="4" id="KW-1185">Reference proteome</keyword>
<dbReference type="InterPro" id="IPR036291">
    <property type="entry name" value="NAD(P)-bd_dom_sf"/>
</dbReference>
<dbReference type="GO" id="GO:0000166">
    <property type="term" value="F:nucleotide binding"/>
    <property type="evidence" value="ECO:0007669"/>
    <property type="project" value="InterPro"/>
</dbReference>
<dbReference type="PANTHER" id="PTHR43377:SF1">
    <property type="entry name" value="BILIVERDIN REDUCTASE A"/>
    <property type="match status" value="1"/>
</dbReference>
<feature type="domain" description="GFO/IDH/MocA-like oxidoreductase" evidence="2">
    <location>
        <begin position="135"/>
        <end position="244"/>
    </location>
</feature>
<evidence type="ECO:0000313" key="4">
    <source>
        <dbReference type="Proteomes" id="UP001153328"/>
    </source>
</evidence>
<dbReference type="Proteomes" id="UP001153328">
    <property type="component" value="Unassembled WGS sequence"/>
</dbReference>
<dbReference type="Gene3D" id="3.30.360.10">
    <property type="entry name" value="Dihydrodipicolinate Reductase, domain 2"/>
    <property type="match status" value="1"/>
</dbReference>
<accession>A0A9W4E4I3</accession>
<dbReference type="InterPro" id="IPR051450">
    <property type="entry name" value="Gfo/Idh/MocA_Oxidoreductases"/>
</dbReference>
<sequence>MSGTTATGRTLRAGLIGVGAMGRHHARVLAGLDGVELVAVVDPAGDPAGSAPHDVPVVPAVSDLVAKGVDYAVIACPTALHEPVGLELAEAGVCALIEKPLAHSVEAAVRLVDAFESRGLVAGVGHIERFNPALQSLRQRLEAGELGEVFQVVTRRQGPFPARIADVGVVKDLATHDIDLTGWVTGRDYASVAARVVSKSGRLHEDMVAVVGQLTDGTMVNHLVNWLSPLKERSTVVTGDRGCFVADTLTADLTFYANGAVNTEWEALRAFRGVSEGDMIRYAIQKREPLQVEHERFRDAVLGLESDIVTLRQGLRTVEVSAAVLESAHSGRTVDCAPAHDAAAV</sequence>
<dbReference type="InterPro" id="IPR055170">
    <property type="entry name" value="GFO_IDH_MocA-like_dom"/>
</dbReference>
<dbReference type="Pfam" id="PF01408">
    <property type="entry name" value="GFO_IDH_MocA"/>
    <property type="match status" value="1"/>
</dbReference>
<dbReference type="AlphaFoldDB" id="A0A9W4E4I3"/>
<evidence type="ECO:0000259" key="2">
    <source>
        <dbReference type="Pfam" id="PF22725"/>
    </source>
</evidence>